<evidence type="ECO:0000259" key="1">
    <source>
        <dbReference type="Pfam" id="PF04577"/>
    </source>
</evidence>
<dbReference type="GO" id="GO:0016757">
    <property type="term" value="F:glycosyltransferase activity"/>
    <property type="evidence" value="ECO:0007669"/>
    <property type="project" value="InterPro"/>
</dbReference>
<sequence>MNNNTNNQKKFHFSHNPFQAYVHEDNLGKFDKIHQASSQAKNPSLFSLNEGYILGNSNLVSNINNQIVVDGFVFSFNPNKIYGSINKDIDEKTKGITFHYSKEVKLEPGFFIGGFNNIGHWLFNHLAKLVFYKNSFGKLKFFISDVGMPIKFVDYLKFFGISQDQIVFLESDVLYRSEKIYHPMMPWHADIFGNVLFLPQALKFLREKLTNCEYKPTKNIYIPRKNASWRKILNESELIELLSKFDFEIIYPENMSLEEQITIGSQTKNLITGFGAAINFFIFMQSGTNIIQLSSRDRTGMNILPYQAYISNINCFETKETPPNEKLGLDDSYKVNILNLEKHLRDFIK</sequence>
<proteinExistence type="predicted"/>
<reference evidence="3" key="1">
    <citation type="journal article" date="2012" name="Stand. Genomic Sci.">
        <title>Genome sequence of strain HIMB624, a cultured representative from the OM43 clade of marine Betaproteobacteria.</title>
        <authorList>
            <person name="Huggett M.J."/>
            <person name="Hayakawa D.H."/>
            <person name="Rappe M.S."/>
        </authorList>
    </citation>
    <scope>NUCLEOTIDE SEQUENCE [LARGE SCALE GENOMIC DNA]</scope>
    <source>
        <strain evidence="3">KB13</strain>
    </source>
</reference>
<dbReference type="InterPro" id="IPR049625">
    <property type="entry name" value="Glyco_transf_61_cat"/>
</dbReference>
<dbReference type="AlphaFoldDB" id="B6BTD7"/>
<dbReference type="EMBL" id="DS995299">
    <property type="protein sequence ID" value="EDZ64745.1"/>
    <property type="molecule type" value="Genomic_DNA"/>
</dbReference>
<evidence type="ECO:0000313" key="3">
    <source>
        <dbReference type="Proteomes" id="UP000004188"/>
    </source>
</evidence>
<evidence type="ECO:0000313" key="2">
    <source>
        <dbReference type="EMBL" id="EDZ64745.1"/>
    </source>
</evidence>
<dbReference type="Pfam" id="PF04577">
    <property type="entry name" value="Glyco_transf_61"/>
    <property type="match status" value="1"/>
</dbReference>
<name>B6BTD7_9PROT</name>
<dbReference type="HOGENOM" id="CLU_793798_0_0_4"/>
<keyword evidence="3" id="KW-1185">Reference proteome</keyword>
<organism evidence="2 3">
    <name type="scientific">beta proteobacterium KB13</name>
    <dbReference type="NCBI Taxonomy" id="314607"/>
    <lineage>
        <taxon>Bacteria</taxon>
        <taxon>Pseudomonadati</taxon>
        <taxon>Pseudomonadota</taxon>
        <taxon>Betaproteobacteria</taxon>
        <taxon>Nitrosomonadales</taxon>
        <taxon>OM43 clade</taxon>
    </lineage>
</organism>
<gene>
    <name evidence="2" type="ORF">KB13_877</name>
</gene>
<protein>
    <recommendedName>
        <fullName evidence="1">Glycosyltransferase 61 catalytic domain-containing protein</fullName>
    </recommendedName>
</protein>
<dbReference type="eggNOG" id="COG4421">
    <property type="taxonomic scope" value="Bacteria"/>
</dbReference>
<feature type="domain" description="Glycosyltransferase 61 catalytic" evidence="1">
    <location>
        <begin position="119"/>
        <end position="291"/>
    </location>
</feature>
<dbReference type="Proteomes" id="UP000004188">
    <property type="component" value="Unassembled WGS sequence"/>
</dbReference>
<accession>B6BTD7</accession>